<dbReference type="PANTHER" id="PTHR43074">
    <property type="entry name" value="OMEGA-3 POLYUNSATURATED FATTY ACID SYNTHASE PFAB-RELATED"/>
    <property type="match status" value="1"/>
</dbReference>
<reference evidence="5" key="1">
    <citation type="submission" date="2015-07" db="EMBL/GenBank/DDBJ databases">
        <title>Genome Of Nitrogen-Fixing Cyanobacterium Nostoc piscinale CENA21 From Solimoes/Amazon River Floodplain Sediments And Comparative Genomics To Uncover Biosynthetic Natural Products Potential.</title>
        <authorList>
            <person name="Leao T.F."/>
            <person name="Leao P.N."/>
            <person name="Guimaraes P.I."/>
            <person name="de Melo A.G.C."/>
            <person name="Ramos R.T.J."/>
            <person name="Silva A."/>
            <person name="Fiore M.F."/>
            <person name="Schneider M.P.C."/>
        </authorList>
    </citation>
    <scope>NUCLEOTIDE SEQUENCE [LARGE SCALE GENOMIC DNA]</scope>
    <source>
        <strain evidence="5">CENA21</strain>
    </source>
</reference>
<gene>
    <name evidence="4" type="ORF">ACX27_07620</name>
</gene>
<dbReference type="InterPro" id="IPR020841">
    <property type="entry name" value="PKS_Beta-ketoAc_synthase_dom"/>
</dbReference>
<dbReference type="GO" id="GO:0006633">
    <property type="term" value="P:fatty acid biosynthetic process"/>
    <property type="evidence" value="ECO:0007669"/>
    <property type="project" value="InterPro"/>
</dbReference>
<evidence type="ECO:0000259" key="3">
    <source>
        <dbReference type="PROSITE" id="PS52004"/>
    </source>
</evidence>
<evidence type="ECO:0000313" key="4">
    <source>
        <dbReference type="EMBL" id="ALF52752.1"/>
    </source>
</evidence>
<feature type="domain" description="Ketosynthase family 3 (KS3)" evidence="3">
    <location>
        <begin position="1"/>
        <end position="449"/>
    </location>
</feature>
<dbReference type="EMBL" id="CP012036">
    <property type="protein sequence ID" value="ALF52752.1"/>
    <property type="molecule type" value="Genomic_DNA"/>
</dbReference>
<dbReference type="PROSITE" id="PS52004">
    <property type="entry name" value="KS3_2"/>
    <property type="match status" value="1"/>
</dbReference>
<protein>
    <submittedName>
        <fullName evidence="4">Polyketide synthase</fullName>
    </submittedName>
</protein>
<reference evidence="4 5" key="2">
    <citation type="journal article" date="2016" name="Genome Announc.">
        <title>Draft Genome Sequence of the N2-Fixing Cyanobacterium Nostoc piscinale CENA21, Isolated from the Brazilian Amazon Floodplain.</title>
        <authorList>
            <person name="Leao T."/>
            <person name="Guimaraes P.I."/>
            <person name="de Melo A.G."/>
            <person name="Ramos R.T."/>
            <person name="Leao P.N."/>
            <person name="Silva A."/>
            <person name="Fiore M.F."/>
            <person name="Schneider M.P."/>
        </authorList>
    </citation>
    <scope>NUCLEOTIDE SEQUENCE [LARGE SCALE GENOMIC DNA]</scope>
    <source>
        <strain evidence="4 5">CENA21</strain>
    </source>
</reference>
<dbReference type="GO" id="GO:0004315">
    <property type="term" value="F:3-oxoacyl-[acyl-carrier-protein] synthase activity"/>
    <property type="evidence" value="ECO:0007669"/>
    <property type="project" value="InterPro"/>
</dbReference>
<accession>A0A0M4SQ71</accession>
<dbReference type="InterPro" id="IPR052568">
    <property type="entry name" value="PKS-FAS_Synthase"/>
</dbReference>
<dbReference type="Gene3D" id="3.40.47.10">
    <property type="match status" value="1"/>
</dbReference>
<dbReference type="AlphaFoldDB" id="A0A0M4SQ71"/>
<dbReference type="InterPro" id="IPR018201">
    <property type="entry name" value="Ketoacyl_synth_AS"/>
</dbReference>
<organism evidence="4 5">
    <name type="scientific">Nostoc piscinale CENA21</name>
    <dbReference type="NCBI Taxonomy" id="224013"/>
    <lineage>
        <taxon>Bacteria</taxon>
        <taxon>Bacillati</taxon>
        <taxon>Cyanobacteriota</taxon>
        <taxon>Cyanophyceae</taxon>
        <taxon>Nostocales</taxon>
        <taxon>Nostocaceae</taxon>
        <taxon>Nostoc</taxon>
    </lineage>
</organism>
<dbReference type="Pfam" id="PF16197">
    <property type="entry name" value="KAsynt_C_assoc"/>
    <property type="match status" value="1"/>
</dbReference>
<evidence type="ECO:0000256" key="2">
    <source>
        <dbReference type="RuleBase" id="RU003694"/>
    </source>
</evidence>
<dbReference type="RefSeq" id="WP_062290478.1">
    <property type="nucleotide sequence ID" value="NZ_CP012036.1"/>
</dbReference>
<dbReference type="SMART" id="SM00825">
    <property type="entry name" value="PKS_KS"/>
    <property type="match status" value="1"/>
</dbReference>
<dbReference type="InterPro" id="IPR014030">
    <property type="entry name" value="Ketoacyl_synth_N"/>
</dbReference>
<dbReference type="PROSITE" id="PS00606">
    <property type="entry name" value="KS3_1"/>
    <property type="match status" value="1"/>
</dbReference>
<name>A0A0M4SQ71_9NOSO</name>
<evidence type="ECO:0000313" key="5">
    <source>
        <dbReference type="Proteomes" id="UP000062645"/>
    </source>
</evidence>
<dbReference type="PATRIC" id="fig|224013.5.peg.1848"/>
<dbReference type="InterPro" id="IPR014031">
    <property type="entry name" value="Ketoacyl_synth_C"/>
</dbReference>
<keyword evidence="5" id="KW-1185">Reference proteome</keyword>
<dbReference type="Pfam" id="PF00109">
    <property type="entry name" value="ketoacyl-synt"/>
    <property type="match status" value="1"/>
</dbReference>
<dbReference type="Proteomes" id="UP000062645">
    <property type="component" value="Chromosome"/>
</dbReference>
<dbReference type="KEGG" id="npz:ACX27_07620"/>
<dbReference type="PANTHER" id="PTHR43074:SF1">
    <property type="entry name" value="BETA-KETOACYL SYNTHASE FAMILY PROTEIN-RELATED"/>
    <property type="match status" value="1"/>
</dbReference>
<keyword evidence="1 2" id="KW-0808">Transferase</keyword>
<proteinExistence type="inferred from homology"/>
<dbReference type="CDD" id="cd00833">
    <property type="entry name" value="PKS"/>
    <property type="match status" value="1"/>
</dbReference>
<dbReference type="STRING" id="224013.ACX27_07620"/>
<dbReference type="OrthoDB" id="499075at2"/>
<sequence>MEKIAIIGISCLFPDANNPEQFWQNITDQKNSTSEVTLAEIGVDPTIFYDSAKGKPEKIYFLQGGFIRNFQFDPSEYNLPPTLVNSLDNTFKWSLYAAKQAVQHSGYLGNQQALAKCGVILGTLSLPTKLSNQLLSPIYRRTIDGAIAQLLQDQDFHLAAIPPTSKPSPYNAMISGLPAALIAQSLSLSGTHFCIDAACSSAFYSIKLASHYLQTRKADLMLAGAISCSDPLFLRMLFSGIQGYPENGISRPLDKASRGLITSEGIGMVVLKRYSDAVRDGDNILATVCGNGLSNDGRGKHLLSPNAKGQILAYERAYQEAQLSPKEIDYLECHATGTLLGDTTECSSVESFFGEHQASPLVGSAKSNVGHLLVGAGMVGLTKAIYSLNHGVIPPTINIDEPIGAENTVISPKNIVKTTTPWPNNNSTKCVALSAFGFGGTNSHIILEKTAKDAKDTKK</sequence>
<dbReference type="InterPro" id="IPR032821">
    <property type="entry name" value="PKS_assoc"/>
</dbReference>
<dbReference type="Pfam" id="PF02801">
    <property type="entry name" value="Ketoacyl-synt_C"/>
    <property type="match status" value="1"/>
</dbReference>
<dbReference type="InterPro" id="IPR016039">
    <property type="entry name" value="Thiolase-like"/>
</dbReference>
<comment type="similarity">
    <text evidence="2">Belongs to the thiolase-like superfamily. Beta-ketoacyl-ACP synthases family.</text>
</comment>
<evidence type="ECO:0000256" key="1">
    <source>
        <dbReference type="ARBA" id="ARBA00022679"/>
    </source>
</evidence>
<dbReference type="SUPFAM" id="SSF53901">
    <property type="entry name" value="Thiolase-like"/>
    <property type="match status" value="1"/>
</dbReference>